<evidence type="ECO:0000313" key="2">
    <source>
        <dbReference type="EMBL" id="MDN0025446.1"/>
    </source>
</evidence>
<reference evidence="2" key="2">
    <citation type="submission" date="2023-08" db="EMBL/GenBank/DDBJ databases">
        <title>Identification and characterization of horizontal gene transfer across gut microbiota members of farm animals based on homology search.</title>
        <authorList>
            <person name="Schwarzerova J."/>
            <person name="Nykrynova M."/>
            <person name="Jureckova K."/>
            <person name="Cejkova D."/>
            <person name="Rychlik I."/>
        </authorList>
    </citation>
    <scope>NUCLEOTIDE SEQUENCE</scope>
    <source>
        <strain evidence="2">ET15</strain>
        <strain evidence="1">ET37</strain>
    </source>
</reference>
<evidence type="ECO:0000313" key="1">
    <source>
        <dbReference type="EMBL" id="MDN0022557.1"/>
    </source>
</evidence>
<name>A0AAW7JN22_9BACT</name>
<proteinExistence type="predicted"/>
<evidence type="ECO:0000313" key="4">
    <source>
        <dbReference type="Proteomes" id="UP001168478"/>
    </source>
</evidence>
<dbReference type="EMBL" id="JAUEIE010000004">
    <property type="protein sequence ID" value="MDN0022557.1"/>
    <property type="molecule type" value="Genomic_DNA"/>
</dbReference>
<organism evidence="2 4">
    <name type="scientific">Leyella lascolaii</name>
    <dbReference type="NCBI Taxonomy" id="1776379"/>
    <lineage>
        <taxon>Bacteria</taxon>
        <taxon>Pseudomonadati</taxon>
        <taxon>Bacteroidota</taxon>
        <taxon>Bacteroidia</taxon>
        <taxon>Bacteroidales</taxon>
        <taxon>Prevotellaceae</taxon>
        <taxon>Leyella</taxon>
    </lineage>
</organism>
<gene>
    <name evidence="1" type="ORF">QVN81_05890</name>
    <name evidence="2" type="ORF">QVN84_07935</name>
</gene>
<reference evidence="2" key="1">
    <citation type="submission" date="2023-06" db="EMBL/GenBank/DDBJ databases">
        <authorList>
            <person name="Zeman M."/>
            <person name="Kubasova T."/>
            <person name="Jahodarova E."/>
            <person name="Nykrynova M."/>
            <person name="Rychlik I."/>
        </authorList>
    </citation>
    <scope>NUCLEOTIDE SEQUENCE</scope>
    <source>
        <strain evidence="2">ET15</strain>
        <strain evidence="1">ET37</strain>
    </source>
</reference>
<dbReference type="EMBL" id="JAUEIF010000006">
    <property type="protein sequence ID" value="MDN0025446.1"/>
    <property type="molecule type" value="Genomic_DNA"/>
</dbReference>
<dbReference type="AlphaFoldDB" id="A0AAW7JN22"/>
<sequence length="500" mass="57114">MKNIIYPIICLILTVCVLSVSGCGNSNKKEFNRLLLTLAESDRTIDNNDWKKIESSITSAKENFEEFYEDDRLDTEKVKTYIEEFFKNRRPAIEVSFVGIGGDGRITAKFYLERSGSMVPYDAANGDGRFKAAIVRMLNSLPNEDNNKIYVVNSSINEYPQGVRKFLADNNIFEATRSIGDASYTDFAVIFRDILDHTAANEVSILVTDMIYSTKNMNGINPQKVFAEAQGMINSVFKNNVKDKSMLIIKMNSSFNGMYYSYDSPSGKRYDGQRPYYIVIVSNKENIARLTQDSSYSTFCQFKEMDGYENEYLFETSEIYSPHYSLLMSYPDIKARFRPEKGQTSQITEIEDVEPEKGTSSIQLVVAAYLGGMFIDDGYLSDKRNYVVESDDDIKIKAIMTIDRQHITPAEKKYAEKATHVFVLETKKITTDQDVRIRLKNALPQWVEQSSSDDDANIAAPEFARTTFGFKYIMKGIYESYSKNAEEGPYYFTLKLKLKK</sequence>
<dbReference type="Proteomes" id="UP001167831">
    <property type="component" value="Unassembled WGS sequence"/>
</dbReference>
<evidence type="ECO:0008006" key="5">
    <source>
        <dbReference type="Google" id="ProtNLM"/>
    </source>
</evidence>
<comment type="caution">
    <text evidence="2">The sequence shown here is derived from an EMBL/GenBank/DDBJ whole genome shotgun (WGS) entry which is preliminary data.</text>
</comment>
<evidence type="ECO:0000313" key="3">
    <source>
        <dbReference type="Proteomes" id="UP001167831"/>
    </source>
</evidence>
<dbReference type="PROSITE" id="PS51257">
    <property type="entry name" value="PROKAR_LIPOPROTEIN"/>
    <property type="match status" value="1"/>
</dbReference>
<keyword evidence="3" id="KW-1185">Reference proteome</keyword>
<protein>
    <recommendedName>
        <fullName evidence="5">Lipoprotein</fullName>
    </recommendedName>
</protein>
<dbReference type="Proteomes" id="UP001168478">
    <property type="component" value="Unassembled WGS sequence"/>
</dbReference>
<accession>A0AAW7JN22</accession>
<dbReference type="RefSeq" id="WP_289825055.1">
    <property type="nucleotide sequence ID" value="NZ_JAUEIE010000004.1"/>
</dbReference>